<evidence type="ECO:0000256" key="8">
    <source>
        <dbReference type="SAM" id="MobiDB-lite"/>
    </source>
</evidence>
<dbReference type="Pfam" id="PF00698">
    <property type="entry name" value="Acyl_transf_1"/>
    <property type="match status" value="1"/>
</dbReference>
<dbReference type="InterPro" id="IPR018201">
    <property type="entry name" value="Ketoacyl_synth_AS"/>
</dbReference>
<dbReference type="SUPFAM" id="SSF52151">
    <property type="entry name" value="FabD/lysophospholipase-like"/>
    <property type="match status" value="1"/>
</dbReference>
<evidence type="ECO:0008006" key="14">
    <source>
        <dbReference type="Google" id="ProtNLM"/>
    </source>
</evidence>
<dbReference type="InterPro" id="IPR020807">
    <property type="entry name" value="PKS_DH"/>
</dbReference>
<dbReference type="InterPro" id="IPR049552">
    <property type="entry name" value="PKS_DH_N"/>
</dbReference>
<dbReference type="InterPro" id="IPR056501">
    <property type="entry name" value="NAD-bd_HRPKS_sdrA"/>
</dbReference>
<dbReference type="SMART" id="SM00827">
    <property type="entry name" value="PKS_AT"/>
    <property type="match status" value="1"/>
</dbReference>
<dbReference type="PROSITE" id="PS52004">
    <property type="entry name" value="KS3_2"/>
    <property type="match status" value="1"/>
</dbReference>
<dbReference type="Proteomes" id="UP001301769">
    <property type="component" value="Unassembled WGS sequence"/>
</dbReference>
<keyword evidence="5" id="KW-0560">Oxidoreductase</keyword>
<dbReference type="InterPro" id="IPR042104">
    <property type="entry name" value="PKS_dehydratase_sf"/>
</dbReference>
<dbReference type="CDD" id="cd00833">
    <property type="entry name" value="PKS"/>
    <property type="match status" value="1"/>
</dbReference>
<dbReference type="Pfam" id="PF08242">
    <property type="entry name" value="Methyltransf_12"/>
    <property type="match status" value="1"/>
</dbReference>
<dbReference type="InterPro" id="IPR013217">
    <property type="entry name" value="Methyltransf_12"/>
</dbReference>
<protein>
    <recommendedName>
        <fullName evidence="14">Polyketide synthase</fullName>
    </recommendedName>
</protein>
<dbReference type="GO" id="GO:0032259">
    <property type="term" value="P:methylation"/>
    <property type="evidence" value="ECO:0007669"/>
    <property type="project" value="UniProtKB-KW"/>
</dbReference>
<dbReference type="InterPro" id="IPR050091">
    <property type="entry name" value="PKS_NRPS_Biosynth_Enz"/>
</dbReference>
<dbReference type="Pfam" id="PF21089">
    <property type="entry name" value="PKS_DH_N"/>
    <property type="match status" value="1"/>
</dbReference>
<dbReference type="GO" id="GO:0004315">
    <property type="term" value="F:3-oxoacyl-[acyl-carrier-protein] synthase activity"/>
    <property type="evidence" value="ECO:0007669"/>
    <property type="project" value="InterPro"/>
</dbReference>
<evidence type="ECO:0000259" key="11">
    <source>
        <dbReference type="PROSITE" id="PS52019"/>
    </source>
</evidence>
<feature type="active site" description="Proton donor; for dehydratase activity" evidence="7">
    <location>
        <position position="1056"/>
    </location>
</feature>
<keyword evidence="13" id="KW-1185">Reference proteome</keyword>
<dbReference type="CDD" id="cd02440">
    <property type="entry name" value="AdoMet_MTases"/>
    <property type="match status" value="1"/>
</dbReference>
<dbReference type="Gene3D" id="3.10.129.110">
    <property type="entry name" value="Polyketide synthase dehydratase"/>
    <property type="match status" value="1"/>
</dbReference>
<sequence>MCNDYEAMLLRDPLQATPTYMATGTSKSMLSNRLSYFFDWRGPSITLDTACSSSLVALHMAVQALRAGESRVAVACGSNMILGPENYIIESKLNMLSPDGLCKMWDQDANGYARGEGLAAVVIKTLSAALADGDQIECIIRETGLNQDGGTTPGITMPSMSAQTALIRSTYAKAGLDPIRNPEDRPQYFEAHGTGTPAGDPVEAEAISQAFFQDHSSHQKLYVGSVKTVLGHTEGTAGLAGILKASLALQHGLIPPNLHFKSLNKRVAPFYNNLQIVQGKPQQWPATQTARRASVNSFGFGGANAHVVLESCGEERNAESVEELGPLFTPFVFSASSESSLRALLSAYSSYLDGDQESDIDAHNLAWTLRKRKSCLPYRAYFSAASTAGLKTQIAETLQHEATKTVGIRARTRREDGRKILGIFTGQGAQFARVGVELIEQSSRARRIFQSLESYLTELPPDDRPSWSLMSELLAPAQSSRINEAAISQPLCTAVQILLVDLLALAGIKFGAVVGHSSGEIAAAYAAGALSARDAMYIAYFRGVYAGLAASPNGHDIRGAMLAVGTSMSDAEELCRDEVFAGRLVVAAGNSSSSVTISGDEDAIAELEDLLQDENKFHRRLRVDRAYHSRHMDSCVASYMSALRRSGVTVLNPKTSGCRWFSSVHDREMILDTEAELNDMYWADNMVQPVLFSHALRTAFLSSAGQEFDAVLEVGCHPALQGPATQTIKEAIGTDLPYHGTLVRKTNAVTAMSACLGFLWQHGTNPDLDQYERGMRAENQQGQQHRYSLIKGLPAYQWNHTTKYMTESRFSRRMRLRKDPLHPLLGHQTPDSSAHHLQWRHLLRVTARRHDADAGAGGGSDWLSGHRVQGQIVFPAAGYVAAAIEAARSMSSRTSGNEKVLLIEIRNLVIHQSLALASEKDDTGVEVVVELADIRPSSAMDKGRLTAKYTYSAAMGKKDDSLSLAASADIEVLLGPENEIGPAHLPERDPLLPHMIDVEPDRFYSSLSKLGYDYDGRFRSMVGLKRKHGKASCVVHSSPTDRCYDSRMVVHPAELDAAFQSLLLAYSYPGDDQLRSLHLPVRIGCIRVDPASSQISDHSSIHVDAAVVRPVGDAQLLARDGFSGDINIYMADSSQATIQVEDVRLIPLQGASAIEQDRKMFSRMEWVNMMPDGQEATTAGEDRSICHTRTRKIFNGLERLAAFYMRQFDEQVPEDSPLRSSSESGAIGHYLEYARQVVSSLPRQNPEWMNDTLADVRDATRQYEHLPDMGVMHLVGETMPSVFRGETTMLEKFRETDILDNYYVNGFASAPSGRWQTRIVSQIADRHPHLHMLEIGAGTGGTTKPILKALDSRFRSYTFTDVSAGFFGAAAGALAAYQDRLIFKTLDIERDPISQGFVPQSYDVVIASFVLHATASLERTLTHARALLRPGGFLVVGEGSVNCGPSSFIFGPLPGWWLGRGDEGRTLTPHVSYDRWDLLLRKTGFAGIDTRAPVEWEDHLGVCLFSSQAVDPTISLLRSPLSYRVPEETTMINKLVVVGGKTHAVEGVVVSLLNLLEPFRRETILIRDLAGLSDVGLLSDDMGNPATVLSLTDLDKPVFQDMTENEFSSFRSIFAAERTVLWVTSGRRSASPLSNMVVGFSRTAVHETTGLRVQHVDVESPKAPEASHAIAESLLRLQFHRTTAQNEEESTKAGSVLWTAEPEIVIDSAGRQRVPRLRHLVCLNDRYNSAQRPVLKDVDIGRNAVEVHLSRKGHVSLRGAVPGSVHSSKRGVKLAVTHGTLSAIRTPVGHQFLAIGKDTKTEARYLALLPSLSTVATISNTSAIRLSSRVASIKETTILSLVAVDLMASTILDSLYPGQTILVHGGNAVFNRSIEAHASKIGVRAAFVADAVSPDAKHKQCQLGPKVICLPPHMTECKMRKCLPPLDELSCFVTLVPRDGQSKAREMILANIAPWCRTETLERLSASRSNLEGGNHNNNTMRQVLRQTVDNLGILQRPCQSLSGFEIIDIGKLASQTGENKRRHPLTIVDLSTSPHLPVPVARLDCGRPMFKHERTYWLVGLSGALGVSLCDWMFASGARHIVLSSRNPQIEPSWVESHEREGNNVTIMPCDITDYTSLARVHGTISDTHPPIAGIFNGAMVLRDTSVRNMSFSQLNDVLRPKVLGSLNLDRLFSVDKPLDFFVLLSSINCVIGNQGQANYAAANTFQCALAASRRRRGLRGVAVNAGAIIGAGYIQRSAKRVLDLTVSRGAMMHLSEEDFHQLIAEAIAAEGDDQVGPELTTGLLDVARDSPERPVWFDDPKFCHLITTENLSSTKGLERGFAATETLNPASVSVIKKRLQECRSLKDITDVVTGAFAAQLRRELQMTAPSDAELMGMRSNEIGLDSLVSVDIRSWFLKTMGVSIPVLLIMANDTTMASLVNLAVQGVPAELTPLVSSVDITEENSKERLKIPTQDMGLILEERLSGMSTPIRSTVSEADTLFTAVATTPDIDKDYIDWDEETSPAGPDSFEVDSSRQTPSTPPRTIVLTGATGFLGHHIVRYILQALPSTKVVFVAVRQPMEHTSRQYDNVVDDLVPEGEVKDRVSFYGGDLGLPNLGLSLEESASIFETADCIIHAGADTSHLKSYSSLRAANVASTRELARLCLRRRIPIHYVSSAGVGLFPIRGKEMFLGDLVELLPAKAPGTPPSSHRLVDLAGGYTASKWASERLLERTNQVHGLPVWIHRPSTIIREGIDAEGQKAELDWLNGLVKYAGVLGAVPEIKYLKGALDMVYVRNVCQTILQSVLESSRQGRVKEERRVTYVHEVGDIVVPLDNLGSLVNLAEGFVRASEGDSSFSVLPMTEWVAKAVDRGLHPAVAALIERMDGPGKPNYPRLRKGRSD</sequence>
<evidence type="ECO:0000313" key="12">
    <source>
        <dbReference type="EMBL" id="KAK4208836.1"/>
    </source>
</evidence>
<dbReference type="Pfam" id="PF07993">
    <property type="entry name" value="NAD_binding_4"/>
    <property type="match status" value="1"/>
</dbReference>
<dbReference type="Pfam" id="PF23114">
    <property type="entry name" value="NAD-bd_HRPKS_sdrA"/>
    <property type="match status" value="1"/>
</dbReference>
<dbReference type="SMART" id="SM00825">
    <property type="entry name" value="PKS_KS"/>
    <property type="match status" value="1"/>
</dbReference>
<dbReference type="Pfam" id="PF14765">
    <property type="entry name" value="PS-DH"/>
    <property type="match status" value="1"/>
</dbReference>
<dbReference type="InterPro" id="IPR049551">
    <property type="entry name" value="PKS_DH_C"/>
</dbReference>
<dbReference type="SUPFAM" id="SSF55048">
    <property type="entry name" value="Probable ACP-binding domain of malonyl-CoA ACP transacylase"/>
    <property type="match status" value="1"/>
</dbReference>
<evidence type="ECO:0000313" key="13">
    <source>
        <dbReference type="Proteomes" id="UP001301769"/>
    </source>
</evidence>
<dbReference type="PANTHER" id="PTHR43775">
    <property type="entry name" value="FATTY ACID SYNTHASE"/>
    <property type="match status" value="1"/>
</dbReference>
<dbReference type="InterPro" id="IPR006162">
    <property type="entry name" value="Ppantetheine_attach_site"/>
</dbReference>
<dbReference type="Gene3D" id="3.40.366.10">
    <property type="entry name" value="Malonyl-Coenzyme A Acyl Carrier Protein, domain 2"/>
    <property type="match status" value="1"/>
</dbReference>
<dbReference type="InterPro" id="IPR032821">
    <property type="entry name" value="PKS_assoc"/>
</dbReference>
<evidence type="ECO:0000256" key="4">
    <source>
        <dbReference type="ARBA" id="ARBA00022679"/>
    </source>
</evidence>
<dbReference type="InterPro" id="IPR013968">
    <property type="entry name" value="PKS_KR"/>
</dbReference>
<dbReference type="SUPFAM" id="SSF53335">
    <property type="entry name" value="S-adenosyl-L-methionine-dependent methyltransferases"/>
    <property type="match status" value="1"/>
</dbReference>
<dbReference type="PROSITE" id="PS00606">
    <property type="entry name" value="KS3_1"/>
    <property type="match status" value="1"/>
</dbReference>
<dbReference type="Gene3D" id="3.40.50.720">
    <property type="entry name" value="NAD(P)-binding Rossmann-like Domain"/>
    <property type="match status" value="3"/>
</dbReference>
<dbReference type="Gene3D" id="3.40.47.10">
    <property type="match status" value="1"/>
</dbReference>
<dbReference type="EMBL" id="MU858226">
    <property type="protein sequence ID" value="KAK4208836.1"/>
    <property type="molecule type" value="Genomic_DNA"/>
</dbReference>
<dbReference type="InterPro" id="IPR009081">
    <property type="entry name" value="PP-bd_ACP"/>
</dbReference>
<evidence type="ECO:0000256" key="1">
    <source>
        <dbReference type="ARBA" id="ARBA00022450"/>
    </source>
</evidence>
<feature type="region of interest" description="Disordered" evidence="8">
    <location>
        <begin position="2504"/>
        <end position="2525"/>
    </location>
</feature>
<reference evidence="12" key="1">
    <citation type="journal article" date="2023" name="Mol. Phylogenet. Evol.">
        <title>Genome-scale phylogeny and comparative genomics of the fungal order Sordariales.</title>
        <authorList>
            <person name="Hensen N."/>
            <person name="Bonometti L."/>
            <person name="Westerberg I."/>
            <person name="Brannstrom I.O."/>
            <person name="Guillou S."/>
            <person name="Cros-Aarteil S."/>
            <person name="Calhoun S."/>
            <person name="Haridas S."/>
            <person name="Kuo A."/>
            <person name="Mondo S."/>
            <person name="Pangilinan J."/>
            <person name="Riley R."/>
            <person name="LaButti K."/>
            <person name="Andreopoulos B."/>
            <person name="Lipzen A."/>
            <person name="Chen C."/>
            <person name="Yan M."/>
            <person name="Daum C."/>
            <person name="Ng V."/>
            <person name="Clum A."/>
            <person name="Steindorff A."/>
            <person name="Ohm R.A."/>
            <person name="Martin F."/>
            <person name="Silar P."/>
            <person name="Natvig D.O."/>
            <person name="Lalanne C."/>
            <person name="Gautier V."/>
            <person name="Ament-Velasquez S.L."/>
            <person name="Kruys A."/>
            <person name="Hutchinson M.I."/>
            <person name="Powell A.J."/>
            <person name="Barry K."/>
            <person name="Miller A.N."/>
            <person name="Grigoriev I.V."/>
            <person name="Debuchy R."/>
            <person name="Gladieux P."/>
            <person name="Hiltunen Thoren M."/>
            <person name="Johannesson H."/>
        </authorList>
    </citation>
    <scope>NUCLEOTIDE SEQUENCE</scope>
    <source>
        <strain evidence="12">PSN293</strain>
    </source>
</reference>
<evidence type="ECO:0000256" key="5">
    <source>
        <dbReference type="ARBA" id="ARBA00023002"/>
    </source>
</evidence>
<dbReference type="SUPFAM" id="SSF53901">
    <property type="entry name" value="Thiolase-like"/>
    <property type="match status" value="2"/>
</dbReference>
<name>A0AAN7B147_9PEZI</name>
<dbReference type="InterPro" id="IPR020841">
    <property type="entry name" value="PKS_Beta-ketoAc_synthase_dom"/>
</dbReference>
<dbReference type="GO" id="GO:0030639">
    <property type="term" value="P:polyketide biosynthetic process"/>
    <property type="evidence" value="ECO:0007669"/>
    <property type="project" value="UniProtKB-ARBA"/>
</dbReference>
<evidence type="ECO:0000256" key="2">
    <source>
        <dbReference type="ARBA" id="ARBA00022553"/>
    </source>
</evidence>
<evidence type="ECO:0000256" key="3">
    <source>
        <dbReference type="ARBA" id="ARBA00022603"/>
    </source>
</evidence>
<dbReference type="PANTHER" id="PTHR43775:SF20">
    <property type="entry name" value="HYBRID PKS-NRPS SYNTHETASE APDA"/>
    <property type="match status" value="1"/>
</dbReference>
<dbReference type="InterPro" id="IPR016035">
    <property type="entry name" value="Acyl_Trfase/lysoPLipase"/>
</dbReference>
<dbReference type="Pfam" id="PF16197">
    <property type="entry name" value="KAsynt_C_assoc"/>
    <property type="match status" value="1"/>
</dbReference>
<feature type="domain" description="Carrier" evidence="9">
    <location>
        <begin position="2348"/>
        <end position="2429"/>
    </location>
</feature>
<dbReference type="InterPro" id="IPR036291">
    <property type="entry name" value="NAD(P)-bd_dom_sf"/>
</dbReference>
<keyword evidence="2" id="KW-0597">Phosphoprotein</keyword>
<keyword evidence="6" id="KW-0511">Multifunctional enzyme</keyword>
<dbReference type="PROSITE" id="PS52019">
    <property type="entry name" value="PKS_MFAS_DH"/>
    <property type="match status" value="1"/>
</dbReference>
<evidence type="ECO:0000259" key="10">
    <source>
        <dbReference type="PROSITE" id="PS52004"/>
    </source>
</evidence>
<dbReference type="GO" id="GO:0008168">
    <property type="term" value="F:methyltransferase activity"/>
    <property type="evidence" value="ECO:0007669"/>
    <property type="project" value="UniProtKB-KW"/>
</dbReference>
<feature type="active site" description="Proton acceptor; for dehydratase activity" evidence="7">
    <location>
        <position position="866"/>
    </location>
</feature>
<comment type="caution">
    <text evidence="12">The sequence shown here is derived from an EMBL/GenBank/DDBJ whole genome shotgun (WGS) entry which is preliminary data.</text>
</comment>
<gene>
    <name evidence="12" type="ORF">QBC37DRAFT_64413</name>
</gene>
<evidence type="ECO:0000259" key="9">
    <source>
        <dbReference type="PROSITE" id="PS50075"/>
    </source>
</evidence>
<dbReference type="InterPro" id="IPR016036">
    <property type="entry name" value="Malonyl_transacylase_ACP-bd"/>
</dbReference>
<dbReference type="GO" id="GO:0006633">
    <property type="term" value="P:fatty acid biosynthetic process"/>
    <property type="evidence" value="ECO:0007669"/>
    <property type="project" value="InterPro"/>
</dbReference>
<dbReference type="InterPro" id="IPR057326">
    <property type="entry name" value="KR_dom"/>
</dbReference>
<keyword evidence="4" id="KW-0808">Transferase</keyword>
<feature type="region of interest" description="C-terminal hotdog fold" evidence="7">
    <location>
        <begin position="995"/>
        <end position="1154"/>
    </location>
</feature>
<dbReference type="SUPFAM" id="SSF51735">
    <property type="entry name" value="NAD(P)-binding Rossmann-fold domains"/>
    <property type="match status" value="2"/>
</dbReference>
<evidence type="ECO:0000256" key="6">
    <source>
        <dbReference type="ARBA" id="ARBA00023268"/>
    </source>
</evidence>
<reference evidence="12" key="2">
    <citation type="submission" date="2023-05" db="EMBL/GenBank/DDBJ databases">
        <authorList>
            <consortium name="Lawrence Berkeley National Laboratory"/>
            <person name="Steindorff A."/>
            <person name="Hensen N."/>
            <person name="Bonometti L."/>
            <person name="Westerberg I."/>
            <person name="Brannstrom I.O."/>
            <person name="Guillou S."/>
            <person name="Cros-Aarteil S."/>
            <person name="Calhoun S."/>
            <person name="Haridas S."/>
            <person name="Kuo A."/>
            <person name="Mondo S."/>
            <person name="Pangilinan J."/>
            <person name="Riley R."/>
            <person name="Labutti K."/>
            <person name="Andreopoulos B."/>
            <person name="Lipzen A."/>
            <person name="Chen C."/>
            <person name="Yanf M."/>
            <person name="Daum C."/>
            <person name="Ng V."/>
            <person name="Clum A."/>
            <person name="Ohm R."/>
            <person name="Martin F."/>
            <person name="Silar P."/>
            <person name="Natvig D."/>
            <person name="Lalanne C."/>
            <person name="Gautier V."/>
            <person name="Ament-Velasquez S.L."/>
            <person name="Kruys A."/>
            <person name="Hutchinson M.I."/>
            <person name="Powell A.J."/>
            <person name="Barry K."/>
            <person name="Miller A.N."/>
            <person name="Grigoriev I.V."/>
            <person name="Debuchy R."/>
            <person name="Gladieux P."/>
            <person name="Thoren M.H."/>
            <person name="Johannesson H."/>
        </authorList>
    </citation>
    <scope>NUCLEOTIDE SEQUENCE</scope>
    <source>
        <strain evidence="12">PSN293</strain>
    </source>
</reference>
<keyword evidence="1" id="KW-0596">Phosphopantetheine</keyword>
<dbReference type="GO" id="GO:0016491">
    <property type="term" value="F:oxidoreductase activity"/>
    <property type="evidence" value="ECO:0007669"/>
    <property type="project" value="UniProtKB-KW"/>
</dbReference>
<evidence type="ECO:0000256" key="7">
    <source>
        <dbReference type="PROSITE-ProRule" id="PRU01363"/>
    </source>
</evidence>
<dbReference type="InterPro" id="IPR001227">
    <property type="entry name" value="Ac_transferase_dom_sf"/>
</dbReference>
<dbReference type="InterPro" id="IPR014031">
    <property type="entry name" value="Ketoacyl_synth_C"/>
</dbReference>
<proteinExistence type="predicted"/>
<dbReference type="PROSITE" id="PS50075">
    <property type="entry name" value="CARRIER"/>
    <property type="match status" value="1"/>
</dbReference>
<organism evidence="12 13">
    <name type="scientific">Rhypophila decipiens</name>
    <dbReference type="NCBI Taxonomy" id="261697"/>
    <lineage>
        <taxon>Eukaryota</taxon>
        <taxon>Fungi</taxon>
        <taxon>Dikarya</taxon>
        <taxon>Ascomycota</taxon>
        <taxon>Pezizomycotina</taxon>
        <taxon>Sordariomycetes</taxon>
        <taxon>Sordariomycetidae</taxon>
        <taxon>Sordariales</taxon>
        <taxon>Naviculisporaceae</taxon>
        <taxon>Rhypophila</taxon>
    </lineage>
</organism>
<feature type="domain" description="PKS/mFAS DH" evidence="11">
    <location>
        <begin position="822"/>
        <end position="1154"/>
    </location>
</feature>
<dbReference type="GO" id="GO:0004312">
    <property type="term" value="F:fatty acid synthase activity"/>
    <property type="evidence" value="ECO:0007669"/>
    <property type="project" value="TreeGrafter"/>
</dbReference>
<dbReference type="InterPro" id="IPR049900">
    <property type="entry name" value="PKS_mFAS_DH"/>
</dbReference>
<dbReference type="Gene3D" id="3.40.50.150">
    <property type="entry name" value="Vaccinia Virus protein VP39"/>
    <property type="match status" value="1"/>
</dbReference>
<dbReference type="PROSITE" id="PS00012">
    <property type="entry name" value="PHOSPHOPANTETHEINE"/>
    <property type="match status" value="1"/>
</dbReference>
<feature type="region of interest" description="N-terminal hotdog fold" evidence="7">
    <location>
        <begin position="822"/>
        <end position="977"/>
    </location>
</feature>
<dbReference type="Pfam" id="PF00109">
    <property type="entry name" value="ketoacyl-synt"/>
    <property type="match status" value="1"/>
</dbReference>
<dbReference type="SMART" id="SM00822">
    <property type="entry name" value="PKS_KR"/>
    <property type="match status" value="1"/>
</dbReference>
<dbReference type="InterPro" id="IPR013120">
    <property type="entry name" value="FAR_NAD-bd"/>
</dbReference>
<dbReference type="InterPro" id="IPR029063">
    <property type="entry name" value="SAM-dependent_MTases_sf"/>
</dbReference>
<dbReference type="Pfam" id="PF02801">
    <property type="entry name" value="Ketoacyl-synt_C"/>
    <property type="match status" value="1"/>
</dbReference>
<dbReference type="InterPro" id="IPR014043">
    <property type="entry name" value="Acyl_transferase_dom"/>
</dbReference>
<accession>A0AAN7B147</accession>
<keyword evidence="3" id="KW-0489">Methyltransferase</keyword>
<dbReference type="Pfam" id="PF08659">
    <property type="entry name" value="KR"/>
    <property type="match status" value="1"/>
</dbReference>
<dbReference type="InterPro" id="IPR014030">
    <property type="entry name" value="Ketoacyl_synth_N"/>
</dbReference>
<dbReference type="SMART" id="SM00826">
    <property type="entry name" value="PKS_DH"/>
    <property type="match status" value="1"/>
</dbReference>
<feature type="domain" description="Ketosynthase family 3 (KS3)" evidence="10">
    <location>
        <begin position="1"/>
        <end position="311"/>
    </location>
</feature>
<dbReference type="InterPro" id="IPR016039">
    <property type="entry name" value="Thiolase-like"/>
</dbReference>